<dbReference type="CDD" id="cd06261">
    <property type="entry name" value="TM_PBP2"/>
    <property type="match status" value="1"/>
</dbReference>
<comment type="caution">
    <text evidence="10">The sequence shown here is derived from an EMBL/GenBank/DDBJ whole genome shotgun (WGS) entry which is preliminary data.</text>
</comment>
<evidence type="ECO:0000256" key="6">
    <source>
        <dbReference type="ARBA" id="ARBA00023136"/>
    </source>
</evidence>
<name>A0A418KWM8_9ACTN</name>
<comment type="similarity">
    <text evidence="7">Belongs to the binding-protein-dependent transport system permease family.</text>
</comment>
<keyword evidence="5 7" id="KW-1133">Transmembrane helix</keyword>
<evidence type="ECO:0000256" key="3">
    <source>
        <dbReference type="ARBA" id="ARBA00022475"/>
    </source>
</evidence>
<keyword evidence="3" id="KW-1003">Cell membrane</keyword>
<proteinExistence type="inferred from homology"/>
<feature type="transmembrane region" description="Helical" evidence="7">
    <location>
        <begin position="132"/>
        <end position="153"/>
    </location>
</feature>
<feature type="transmembrane region" description="Helical" evidence="7">
    <location>
        <begin position="183"/>
        <end position="207"/>
    </location>
</feature>
<feature type="compositionally biased region" description="Basic residues" evidence="8">
    <location>
        <begin position="14"/>
        <end position="26"/>
    </location>
</feature>
<keyword evidence="4 7" id="KW-0812">Transmembrane</keyword>
<dbReference type="GO" id="GO:0055085">
    <property type="term" value="P:transmembrane transport"/>
    <property type="evidence" value="ECO:0007669"/>
    <property type="project" value="InterPro"/>
</dbReference>
<feature type="transmembrane region" description="Helical" evidence="7">
    <location>
        <begin position="40"/>
        <end position="61"/>
    </location>
</feature>
<evidence type="ECO:0000256" key="4">
    <source>
        <dbReference type="ARBA" id="ARBA00022692"/>
    </source>
</evidence>
<dbReference type="Proteomes" id="UP000284057">
    <property type="component" value="Unassembled WGS sequence"/>
</dbReference>
<dbReference type="PANTHER" id="PTHR43227">
    <property type="entry name" value="BLL4140 PROTEIN"/>
    <property type="match status" value="1"/>
</dbReference>
<evidence type="ECO:0000256" key="7">
    <source>
        <dbReference type="RuleBase" id="RU363032"/>
    </source>
</evidence>
<dbReference type="InterPro" id="IPR000515">
    <property type="entry name" value="MetI-like"/>
</dbReference>
<sequence length="319" mass="34927">MTTDTPTRPDGRVTRRPRGGPARPRRGWSRWAATARALPWLTPTLVLIAGVVFFPAGYMAWTSVRDLSQFGVDNGPAGFDNYARLLEFTALPRVLTNTIVWVIGVVVVTVLISLALAQFLDKAFPGRRFVRLAIIVPWAASVVMTTTVVYYGLDPFYGIINAFLVDIGLLDQPYGFTRNAVPAFLTAMGVAVFVSLPFTTYTLLAGLQTIPDDVREAAAMDGAGPWATYRRIILPLLRPALAVATIINIINVFNSLPILQVITGSIPGYNADTTTTLIFKFIRADRQIDTAAALSIVNFLIVLAVILVYLKVVKPMRED</sequence>
<reference evidence="10 11" key="1">
    <citation type="submission" date="2018-09" db="EMBL/GenBank/DDBJ databases">
        <title>Isolation, diversity and antifungal activity of actinobacteria from wheat.</title>
        <authorList>
            <person name="Han C."/>
        </authorList>
    </citation>
    <scope>NUCLEOTIDE SEQUENCE [LARGE SCALE GENOMIC DNA]</scope>
    <source>
        <strain evidence="10 11">NEAU-YY265</strain>
    </source>
</reference>
<dbReference type="RefSeq" id="WP_119658167.1">
    <property type="nucleotide sequence ID" value="NZ_QUAL01000013.1"/>
</dbReference>
<dbReference type="PANTHER" id="PTHR43227:SF8">
    <property type="entry name" value="DIACETYLCHITOBIOSE UPTAKE SYSTEM PERMEASE PROTEIN DASB"/>
    <property type="match status" value="1"/>
</dbReference>
<feature type="domain" description="ABC transmembrane type-1" evidence="9">
    <location>
        <begin position="95"/>
        <end position="309"/>
    </location>
</feature>
<evidence type="ECO:0000313" key="10">
    <source>
        <dbReference type="EMBL" id="RIQ36957.1"/>
    </source>
</evidence>
<dbReference type="GO" id="GO:0005886">
    <property type="term" value="C:plasma membrane"/>
    <property type="evidence" value="ECO:0007669"/>
    <property type="project" value="UniProtKB-SubCell"/>
</dbReference>
<dbReference type="InterPro" id="IPR050809">
    <property type="entry name" value="UgpAE/MalFG_permease"/>
</dbReference>
<dbReference type="EMBL" id="QUAL01000013">
    <property type="protein sequence ID" value="RIQ36957.1"/>
    <property type="molecule type" value="Genomic_DNA"/>
</dbReference>
<feature type="transmembrane region" description="Helical" evidence="7">
    <location>
        <begin position="240"/>
        <end position="262"/>
    </location>
</feature>
<evidence type="ECO:0000259" key="9">
    <source>
        <dbReference type="PROSITE" id="PS50928"/>
    </source>
</evidence>
<keyword evidence="2 7" id="KW-0813">Transport</keyword>
<evidence type="ECO:0000256" key="1">
    <source>
        <dbReference type="ARBA" id="ARBA00004651"/>
    </source>
</evidence>
<dbReference type="InterPro" id="IPR035906">
    <property type="entry name" value="MetI-like_sf"/>
</dbReference>
<dbReference type="AlphaFoldDB" id="A0A418KWM8"/>
<evidence type="ECO:0000256" key="2">
    <source>
        <dbReference type="ARBA" id="ARBA00022448"/>
    </source>
</evidence>
<dbReference type="Gene3D" id="1.10.3720.10">
    <property type="entry name" value="MetI-like"/>
    <property type="match status" value="1"/>
</dbReference>
<comment type="subcellular location">
    <subcellularLocation>
        <location evidence="1 7">Cell membrane</location>
        <topology evidence="1 7">Multi-pass membrane protein</topology>
    </subcellularLocation>
</comment>
<accession>A0A418KWM8</accession>
<dbReference type="OrthoDB" id="9804439at2"/>
<dbReference type="PROSITE" id="PS50928">
    <property type="entry name" value="ABC_TM1"/>
    <property type="match status" value="1"/>
</dbReference>
<protein>
    <submittedName>
        <fullName evidence="10">Sugar ABC transporter permease</fullName>
    </submittedName>
</protein>
<feature type="transmembrane region" description="Helical" evidence="7">
    <location>
        <begin position="99"/>
        <end position="120"/>
    </location>
</feature>
<keyword evidence="6 7" id="KW-0472">Membrane</keyword>
<keyword evidence="11" id="KW-1185">Reference proteome</keyword>
<dbReference type="Pfam" id="PF00528">
    <property type="entry name" value="BPD_transp_1"/>
    <property type="match status" value="1"/>
</dbReference>
<organism evidence="10 11">
    <name type="scientific">Jiangella rhizosphaerae</name>
    <dbReference type="NCBI Taxonomy" id="2293569"/>
    <lineage>
        <taxon>Bacteria</taxon>
        <taxon>Bacillati</taxon>
        <taxon>Actinomycetota</taxon>
        <taxon>Actinomycetes</taxon>
        <taxon>Jiangellales</taxon>
        <taxon>Jiangellaceae</taxon>
        <taxon>Jiangella</taxon>
    </lineage>
</organism>
<evidence type="ECO:0000313" key="11">
    <source>
        <dbReference type="Proteomes" id="UP000284057"/>
    </source>
</evidence>
<dbReference type="SUPFAM" id="SSF161098">
    <property type="entry name" value="MetI-like"/>
    <property type="match status" value="1"/>
</dbReference>
<feature type="transmembrane region" description="Helical" evidence="7">
    <location>
        <begin position="291"/>
        <end position="310"/>
    </location>
</feature>
<evidence type="ECO:0000256" key="5">
    <source>
        <dbReference type="ARBA" id="ARBA00022989"/>
    </source>
</evidence>
<feature type="region of interest" description="Disordered" evidence="8">
    <location>
        <begin position="1"/>
        <end position="26"/>
    </location>
</feature>
<gene>
    <name evidence="10" type="ORF">DY240_01275</name>
</gene>
<evidence type="ECO:0000256" key="8">
    <source>
        <dbReference type="SAM" id="MobiDB-lite"/>
    </source>
</evidence>